<dbReference type="PRINTS" id="PR00039">
    <property type="entry name" value="HTHLYSR"/>
</dbReference>
<dbReference type="STRING" id="1918946.VPAL9027_02217"/>
<protein>
    <submittedName>
        <fullName evidence="6">Hca operon transcriptional activator</fullName>
    </submittedName>
</protein>
<dbReference type="AlphaFoldDB" id="A0A1R4B5Q2"/>
<dbReference type="Gene3D" id="3.40.190.10">
    <property type="entry name" value="Periplasmic binding protein-like II"/>
    <property type="match status" value="2"/>
</dbReference>
<dbReference type="GO" id="GO:0003700">
    <property type="term" value="F:DNA-binding transcription factor activity"/>
    <property type="evidence" value="ECO:0007669"/>
    <property type="project" value="InterPro"/>
</dbReference>
<dbReference type="Pfam" id="PF03466">
    <property type="entry name" value="LysR_substrate"/>
    <property type="match status" value="1"/>
</dbReference>
<dbReference type="PANTHER" id="PTHR30346">
    <property type="entry name" value="TRANSCRIPTIONAL DUAL REGULATOR HCAR-RELATED"/>
    <property type="match status" value="1"/>
</dbReference>
<dbReference type="Pfam" id="PF00126">
    <property type="entry name" value="HTH_1"/>
    <property type="match status" value="1"/>
</dbReference>
<dbReference type="InterPro" id="IPR000847">
    <property type="entry name" value="LysR_HTH_N"/>
</dbReference>
<comment type="similarity">
    <text evidence="1">Belongs to the LysR transcriptional regulatory family.</text>
</comment>
<sequence>MEIRQIRYFIAVAHELSLSAASRKIHIAQPALTRQIQALEYSVGVELLTRTARGVALTNAGKVFLRETERLLVDLEEAKNKAVLTDQGMIGELRVGTTIMLLWVAELSVLLKAFRERYPKVMLKLNTMLSGPQMDALRDDTIDMGVVIFPPDDPQFERLTLYRDHLVFVVPDSSPILAHPPRLLRDLCHYDFVWFDQENSPNYHEQLGKYFYQHGFHPNIVETGNDSMTMLAIVASGVGCTIVPRSTVSESMAGVRILELDDLQALPLDLQLVWKKGTQNPMLDNMIQLAKHLQLGQS</sequence>
<evidence type="ECO:0000313" key="6">
    <source>
        <dbReference type="EMBL" id="SJL84235.1"/>
    </source>
</evidence>
<keyword evidence="3" id="KW-0238">DNA-binding</keyword>
<dbReference type="InterPro" id="IPR005119">
    <property type="entry name" value="LysR_subst-bd"/>
</dbReference>
<reference evidence="6 7" key="1">
    <citation type="submission" date="2017-02" db="EMBL/GenBank/DDBJ databases">
        <authorList>
            <person name="Peterson S.W."/>
        </authorList>
    </citation>
    <scope>NUCLEOTIDE SEQUENCE [LARGE SCALE GENOMIC DNA]</scope>
    <source>
        <strain evidence="6 7">CECT 9027</strain>
    </source>
</reference>
<dbReference type="GO" id="GO:0032993">
    <property type="term" value="C:protein-DNA complex"/>
    <property type="evidence" value="ECO:0007669"/>
    <property type="project" value="TreeGrafter"/>
</dbReference>
<keyword evidence="4" id="KW-0804">Transcription</keyword>
<evidence type="ECO:0000256" key="3">
    <source>
        <dbReference type="ARBA" id="ARBA00023125"/>
    </source>
</evidence>
<dbReference type="InterPro" id="IPR036390">
    <property type="entry name" value="WH_DNA-bd_sf"/>
</dbReference>
<dbReference type="SUPFAM" id="SSF46785">
    <property type="entry name" value="Winged helix' DNA-binding domain"/>
    <property type="match status" value="1"/>
</dbReference>
<dbReference type="PROSITE" id="PS50931">
    <property type="entry name" value="HTH_LYSR"/>
    <property type="match status" value="1"/>
</dbReference>
<feature type="domain" description="HTH lysR-type" evidence="5">
    <location>
        <begin position="1"/>
        <end position="58"/>
    </location>
</feature>
<evidence type="ECO:0000313" key="7">
    <source>
        <dbReference type="Proteomes" id="UP000189475"/>
    </source>
</evidence>
<dbReference type="Proteomes" id="UP000189475">
    <property type="component" value="Unassembled WGS sequence"/>
</dbReference>
<evidence type="ECO:0000259" key="5">
    <source>
        <dbReference type="PROSITE" id="PS50931"/>
    </source>
</evidence>
<dbReference type="CDD" id="cd08414">
    <property type="entry name" value="PBP2_LTTR_aromatics_like"/>
    <property type="match status" value="1"/>
</dbReference>
<dbReference type="OrthoDB" id="646694at2"/>
<dbReference type="Gene3D" id="1.10.10.10">
    <property type="entry name" value="Winged helix-like DNA-binding domain superfamily/Winged helix DNA-binding domain"/>
    <property type="match status" value="1"/>
</dbReference>
<keyword evidence="2" id="KW-0805">Transcription regulation</keyword>
<dbReference type="EMBL" id="FUFT01000005">
    <property type="protein sequence ID" value="SJL84235.1"/>
    <property type="molecule type" value="Genomic_DNA"/>
</dbReference>
<evidence type="ECO:0000256" key="4">
    <source>
        <dbReference type="ARBA" id="ARBA00023163"/>
    </source>
</evidence>
<dbReference type="FunFam" id="1.10.10.10:FF:000001">
    <property type="entry name" value="LysR family transcriptional regulator"/>
    <property type="match status" value="1"/>
</dbReference>
<dbReference type="SUPFAM" id="SSF53850">
    <property type="entry name" value="Periplasmic binding protein-like II"/>
    <property type="match status" value="1"/>
</dbReference>
<dbReference type="PANTHER" id="PTHR30346:SF28">
    <property type="entry name" value="HTH-TYPE TRANSCRIPTIONAL REGULATOR CYNR"/>
    <property type="match status" value="1"/>
</dbReference>
<keyword evidence="7" id="KW-1185">Reference proteome</keyword>
<dbReference type="InterPro" id="IPR036388">
    <property type="entry name" value="WH-like_DNA-bd_sf"/>
</dbReference>
<name>A0A1R4B5Q2_9VIBR</name>
<dbReference type="GO" id="GO:0003677">
    <property type="term" value="F:DNA binding"/>
    <property type="evidence" value="ECO:0007669"/>
    <property type="project" value="UniProtKB-KW"/>
</dbReference>
<organism evidence="6 7">
    <name type="scientific">Vibrio palustris</name>
    <dbReference type="NCBI Taxonomy" id="1918946"/>
    <lineage>
        <taxon>Bacteria</taxon>
        <taxon>Pseudomonadati</taxon>
        <taxon>Pseudomonadota</taxon>
        <taxon>Gammaproteobacteria</taxon>
        <taxon>Vibrionales</taxon>
        <taxon>Vibrionaceae</taxon>
        <taxon>Vibrio</taxon>
    </lineage>
</organism>
<evidence type="ECO:0000256" key="1">
    <source>
        <dbReference type="ARBA" id="ARBA00009437"/>
    </source>
</evidence>
<dbReference type="RefSeq" id="WP_159439136.1">
    <property type="nucleotide sequence ID" value="NZ_AP024888.1"/>
</dbReference>
<accession>A0A1R4B5Q2</accession>
<proteinExistence type="inferred from homology"/>
<evidence type="ECO:0000256" key="2">
    <source>
        <dbReference type="ARBA" id="ARBA00023015"/>
    </source>
</evidence>
<gene>
    <name evidence="6" type="primary">hcaR_2</name>
    <name evidence="6" type="ORF">VPAL9027_02217</name>
</gene>